<feature type="region of interest" description="Disordered" evidence="1">
    <location>
        <begin position="85"/>
        <end position="120"/>
    </location>
</feature>
<evidence type="ECO:0000313" key="2">
    <source>
        <dbReference type="EMBL" id="QHS89118.1"/>
    </source>
</evidence>
<dbReference type="EMBL" id="MN739105">
    <property type="protein sequence ID" value="QHS89118.1"/>
    <property type="molecule type" value="Genomic_DNA"/>
</dbReference>
<proteinExistence type="predicted"/>
<dbReference type="AlphaFoldDB" id="A0A6C0BCA5"/>
<name>A0A6C0BCA5_9ZZZZ</name>
<reference evidence="2" key="1">
    <citation type="journal article" date="2020" name="Nature">
        <title>Giant virus diversity and host interactions through global metagenomics.</title>
        <authorList>
            <person name="Schulz F."/>
            <person name="Roux S."/>
            <person name="Paez-Espino D."/>
            <person name="Jungbluth S."/>
            <person name="Walsh D.A."/>
            <person name="Denef V.J."/>
            <person name="McMahon K.D."/>
            <person name="Konstantinidis K.T."/>
            <person name="Eloe-Fadrosh E.A."/>
            <person name="Kyrpides N.C."/>
            <person name="Woyke T."/>
        </authorList>
    </citation>
    <scope>NUCLEOTIDE SEQUENCE</scope>
    <source>
        <strain evidence="2">GVMAG-M-3300010158-59</strain>
    </source>
</reference>
<accession>A0A6C0BCA5</accession>
<evidence type="ECO:0000256" key="1">
    <source>
        <dbReference type="SAM" id="MobiDB-lite"/>
    </source>
</evidence>
<protein>
    <submittedName>
        <fullName evidence="2">Uncharacterized protein</fullName>
    </submittedName>
</protein>
<feature type="compositionally biased region" description="Basic residues" evidence="1">
    <location>
        <begin position="92"/>
        <end position="120"/>
    </location>
</feature>
<sequence length="120" mass="14450">MSSSRYRSSDLNSSPLTLQELKDIWNFYVVRATEQEQKKWRDLTDEEFNEMLRTVKTIQHLNEIMKNEKVPPTLKWSKLVEWSAPVSSTTSSRRRRFGGSRKHKKSRKHKRTKKNRRSRK</sequence>
<organism evidence="2">
    <name type="scientific">viral metagenome</name>
    <dbReference type="NCBI Taxonomy" id="1070528"/>
    <lineage>
        <taxon>unclassified sequences</taxon>
        <taxon>metagenomes</taxon>
        <taxon>organismal metagenomes</taxon>
    </lineage>
</organism>